<dbReference type="Proteomes" id="UP000078343">
    <property type="component" value="Unassembled WGS sequence"/>
</dbReference>
<dbReference type="InterPro" id="IPR011009">
    <property type="entry name" value="Kinase-like_dom_sf"/>
</dbReference>
<comment type="caution">
    <text evidence="3">The sequence shown here is derived from an EMBL/GenBank/DDBJ whole genome shotgun (WGS) entry which is preliminary data.</text>
</comment>
<dbReference type="EC" id="2.7.1.172" evidence="1"/>
<dbReference type="Gene3D" id="3.90.1200.10">
    <property type="match status" value="1"/>
</dbReference>
<dbReference type="SUPFAM" id="SSF56112">
    <property type="entry name" value="Protein kinase-like (PK-like)"/>
    <property type="match status" value="1"/>
</dbReference>
<evidence type="ECO:0000256" key="1">
    <source>
        <dbReference type="ARBA" id="ARBA00011961"/>
    </source>
</evidence>
<dbReference type="PANTHER" id="PTHR12149">
    <property type="entry name" value="FRUCTOSAMINE 3 KINASE-RELATED PROTEIN"/>
    <property type="match status" value="1"/>
</dbReference>
<protein>
    <recommendedName>
        <fullName evidence="1">protein-ribulosamine 3-kinase</fullName>
        <ecNumber evidence="1">2.7.1.172</ecNumber>
    </recommendedName>
</protein>
<dbReference type="RefSeq" id="XP_018696229.1">
    <property type="nucleotide sequence ID" value="XM_018833605.1"/>
</dbReference>
<dbReference type="AlphaFoldDB" id="A0A178ZT09"/>
<sequence>MVYVDPEFNVPSIPEDERYEGREVDPNVLAALPSDNRVIWSKTHGASFWAISWIIETEDLRGNDQLYFVKVYTTPKARAQAEGEFESTQALHTVIPENVPRPIGRGVLARDPSRHFFIAEFKAMKEVVPPPEKELASVIANLHNNSISPNGKFGFQVPTSQSLQLENTWCDTWEDFFTRAFRHTVELEQEIQGANEDIQRLADEMCAKVIPRLLRPMETGGRKLKPTLLHGDLWHGNVGVDSKTDQVVLYDCCAFYGHHEYDLGMFRAARYRTSQAHVAAYKTLVDVSEPQGDFDDRNALYALRVDLEVSCGWPSNKRMRQLAVDEMRRLVDKYPGGFEAWEEEEHGKEKKH</sequence>
<organism evidence="3 4">
    <name type="scientific">Fonsecaea erecta</name>
    <dbReference type="NCBI Taxonomy" id="1367422"/>
    <lineage>
        <taxon>Eukaryota</taxon>
        <taxon>Fungi</taxon>
        <taxon>Dikarya</taxon>
        <taxon>Ascomycota</taxon>
        <taxon>Pezizomycotina</taxon>
        <taxon>Eurotiomycetes</taxon>
        <taxon>Chaetothyriomycetidae</taxon>
        <taxon>Chaetothyriales</taxon>
        <taxon>Herpotrichiellaceae</taxon>
        <taxon>Fonsecaea</taxon>
    </lineage>
</organism>
<evidence type="ECO:0000313" key="3">
    <source>
        <dbReference type="EMBL" id="OAP62862.1"/>
    </source>
</evidence>
<proteinExistence type="predicted"/>
<dbReference type="InterPro" id="IPR016477">
    <property type="entry name" value="Fructo-/Ketosamine-3-kinase"/>
</dbReference>
<name>A0A178ZT09_9EURO</name>
<gene>
    <name evidence="3" type="ORF">AYL99_02089</name>
</gene>
<dbReference type="EMBL" id="LVYI01000002">
    <property type="protein sequence ID" value="OAP62862.1"/>
    <property type="molecule type" value="Genomic_DNA"/>
</dbReference>
<dbReference type="OrthoDB" id="5772781at2759"/>
<dbReference type="GeneID" id="30006259"/>
<dbReference type="GO" id="GO:0102193">
    <property type="term" value="F:protein-ribulosamine 3-kinase activity"/>
    <property type="evidence" value="ECO:0007669"/>
    <property type="project" value="UniProtKB-EC"/>
</dbReference>
<evidence type="ECO:0000313" key="4">
    <source>
        <dbReference type="Proteomes" id="UP000078343"/>
    </source>
</evidence>
<comment type="catalytic activity">
    <reaction evidence="2">
        <text>N(6)-D-ribulosyl-L-lysyl-[protein] + ATP = N(6)-(3-O-phospho-D-ribulosyl)-L-lysyl-[protein] + ADP + H(+)</text>
        <dbReference type="Rhea" id="RHEA:48432"/>
        <dbReference type="Rhea" id="RHEA-COMP:12103"/>
        <dbReference type="Rhea" id="RHEA-COMP:12104"/>
        <dbReference type="ChEBI" id="CHEBI:15378"/>
        <dbReference type="ChEBI" id="CHEBI:30616"/>
        <dbReference type="ChEBI" id="CHEBI:90418"/>
        <dbReference type="ChEBI" id="CHEBI:90420"/>
        <dbReference type="ChEBI" id="CHEBI:456216"/>
        <dbReference type="EC" id="2.7.1.172"/>
    </reaction>
    <physiologicalReaction direction="left-to-right" evidence="2">
        <dbReference type="Rhea" id="RHEA:48433"/>
    </physiologicalReaction>
</comment>
<dbReference type="Pfam" id="PF03881">
    <property type="entry name" value="Fructosamin_kin"/>
    <property type="match status" value="1"/>
</dbReference>
<evidence type="ECO:0000256" key="2">
    <source>
        <dbReference type="ARBA" id="ARBA00048655"/>
    </source>
</evidence>
<accession>A0A178ZT09</accession>
<reference evidence="3 4" key="1">
    <citation type="submission" date="2016-04" db="EMBL/GenBank/DDBJ databases">
        <title>Draft genome of Fonsecaea erecta CBS 125763.</title>
        <authorList>
            <person name="Weiss V.A."/>
            <person name="Vicente V.A."/>
            <person name="Raittz R.T."/>
            <person name="Moreno L.F."/>
            <person name="De Souza E.M."/>
            <person name="Pedrosa F.O."/>
            <person name="Steffens M.B."/>
            <person name="Faoro H."/>
            <person name="Tadra-Sfeir M.Z."/>
            <person name="Najafzadeh M.J."/>
            <person name="Felipe M.S."/>
            <person name="Teixeira M."/>
            <person name="Sun J."/>
            <person name="Xi L."/>
            <person name="Gomes R."/>
            <person name="De Azevedo C.M."/>
            <person name="Salgado C.G."/>
            <person name="Da Silva M.B."/>
            <person name="Nascimento M.F."/>
            <person name="Queiroz-Telles F."/>
            <person name="Attili D.S."/>
            <person name="Gorbushina A."/>
        </authorList>
    </citation>
    <scope>NUCLEOTIDE SEQUENCE [LARGE SCALE GENOMIC DNA]</scope>
    <source>
        <strain evidence="3 4">CBS 125763</strain>
    </source>
</reference>
<keyword evidence="4" id="KW-1185">Reference proteome</keyword>
<dbReference type="PANTHER" id="PTHR12149:SF8">
    <property type="entry name" value="PROTEIN-RIBULOSAMINE 3-KINASE"/>
    <property type="match status" value="1"/>
</dbReference>